<reference evidence="1" key="1">
    <citation type="submission" date="2019-08" db="EMBL/GenBank/DDBJ databases">
        <authorList>
            <person name="Kucharzyk K."/>
            <person name="Murdoch R.W."/>
            <person name="Higgins S."/>
            <person name="Loffler F."/>
        </authorList>
    </citation>
    <scope>NUCLEOTIDE SEQUENCE</scope>
</reference>
<dbReference type="EMBL" id="VSSQ01042106">
    <property type="protein sequence ID" value="MPM95631.1"/>
    <property type="molecule type" value="Genomic_DNA"/>
</dbReference>
<proteinExistence type="predicted"/>
<accession>A0A645E245</accession>
<dbReference type="AlphaFoldDB" id="A0A645E245"/>
<protein>
    <submittedName>
        <fullName evidence="1">Uncharacterized protein</fullName>
    </submittedName>
</protein>
<name>A0A645E245_9ZZZZ</name>
<sequence>MGLGNGVALLAGIHNKQRAGKRLHVLHAAQILLKLCDFAQMLHDFLLGQHVEGAVLLHGLELMQTVHAGTHGLEVGHHAAEPTGVHKILTATLGLLADSVLGLLLGAHEQQALAVGGEIADEIVRLLQLADGLLQVHNINAVALGIDIGSHLGVPPAGLMAEVDACLQQGLHGYDARICHDLSSSNISI</sequence>
<gene>
    <name evidence="1" type="ORF">SDC9_142786</name>
</gene>
<comment type="caution">
    <text evidence="1">The sequence shown here is derived from an EMBL/GenBank/DDBJ whole genome shotgun (WGS) entry which is preliminary data.</text>
</comment>
<organism evidence="1">
    <name type="scientific">bioreactor metagenome</name>
    <dbReference type="NCBI Taxonomy" id="1076179"/>
    <lineage>
        <taxon>unclassified sequences</taxon>
        <taxon>metagenomes</taxon>
        <taxon>ecological metagenomes</taxon>
    </lineage>
</organism>
<evidence type="ECO:0000313" key="1">
    <source>
        <dbReference type="EMBL" id="MPM95631.1"/>
    </source>
</evidence>